<dbReference type="eggNOG" id="COG3764">
    <property type="taxonomic scope" value="Bacteria"/>
</dbReference>
<dbReference type="InterPro" id="IPR022445">
    <property type="entry name" value="Sortase_proteobact_type"/>
</dbReference>
<evidence type="ECO:0000313" key="2">
    <source>
        <dbReference type="EMBL" id="EGG30627.1"/>
    </source>
</evidence>
<dbReference type="NCBIfam" id="TIGR01076">
    <property type="entry name" value="sortase_fam"/>
    <property type="match status" value="1"/>
</dbReference>
<dbReference type="CDD" id="cd05828">
    <property type="entry name" value="Sortase_D_1"/>
    <property type="match status" value="1"/>
</dbReference>
<dbReference type="Gene3D" id="2.40.260.10">
    <property type="entry name" value="Sortase"/>
    <property type="match status" value="1"/>
</dbReference>
<name>F3KZE0_9GAMM</name>
<comment type="caution">
    <text evidence="2">The sequence shown here is derived from an EMBL/GenBank/DDBJ whole genome shotgun (WGS) entry which is preliminary data.</text>
</comment>
<dbReference type="AlphaFoldDB" id="F3KZE0"/>
<dbReference type="SUPFAM" id="SSF63817">
    <property type="entry name" value="Sortase"/>
    <property type="match status" value="1"/>
</dbReference>
<evidence type="ECO:0000256" key="1">
    <source>
        <dbReference type="ARBA" id="ARBA00022801"/>
    </source>
</evidence>
<evidence type="ECO:0000313" key="3">
    <source>
        <dbReference type="Proteomes" id="UP000005615"/>
    </source>
</evidence>
<dbReference type="InterPro" id="IPR023365">
    <property type="entry name" value="Sortase_dom-sf"/>
</dbReference>
<dbReference type="GO" id="GO:0016787">
    <property type="term" value="F:hydrolase activity"/>
    <property type="evidence" value="ECO:0007669"/>
    <property type="project" value="UniProtKB-KW"/>
</dbReference>
<accession>F3KZE0</accession>
<dbReference type="InterPro" id="IPR041999">
    <property type="entry name" value="Sortase_D_1"/>
</dbReference>
<dbReference type="STRING" id="2518989.IMCC3088_251"/>
<keyword evidence="3" id="KW-1185">Reference proteome</keyword>
<dbReference type="NCBIfam" id="TIGR03784">
    <property type="entry name" value="marine_sortase"/>
    <property type="match status" value="1"/>
</dbReference>
<reference evidence="2 3" key="1">
    <citation type="journal article" date="2011" name="J. Bacteriol.">
        <title>Genome sequence of strain IMCC3088, a proteorhodopsin-containing marine bacterium belonging to the OM60/NOR5 clade.</title>
        <authorList>
            <person name="Jang Y."/>
            <person name="Oh H.M."/>
            <person name="Kang I."/>
            <person name="Lee K."/>
            <person name="Yang S.J."/>
            <person name="Cho J.C."/>
        </authorList>
    </citation>
    <scope>NUCLEOTIDE SEQUENCE [LARGE SCALE GENOMIC DNA]</scope>
    <source>
        <strain evidence="2 3">IMCC3088</strain>
    </source>
</reference>
<dbReference type="Proteomes" id="UP000005615">
    <property type="component" value="Unassembled WGS sequence"/>
</dbReference>
<proteinExistence type="predicted"/>
<sequence length="184" mass="20360">MAIIVTGFALLLHSLWLPAKAELAQFLLSRAWTKTLETQQYTPPWPWADHYPVARLIAPSQQIEQIVLAGDSGSVLAFAPGLNMAADSSVTGAKIISAHRDTHFRFLKAVNVDDALVLRTVNELLAYRVTEINVMNETEFLYPEMNPGGLYLVTCYPFDAMGSASNQRLVVSAVPEPVRKVYNL</sequence>
<protein>
    <submittedName>
        <fullName evidence="2">LPXTG-site transpeptidase family protein</fullName>
    </submittedName>
</protein>
<keyword evidence="1" id="KW-0378">Hydrolase</keyword>
<gene>
    <name evidence="2" type="ORF">IMCC3088_251</name>
</gene>
<dbReference type="EMBL" id="AEIG01000011">
    <property type="protein sequence ID" value="EGG30627.1"/>
    <property type="molecule type" value="Genomic_DNA"/>
</dbReference>
<dbReference type="Pfam" id="PF04203">
    <property type="entry name" value="Sortase"/>
    <property type="match status" value="1"/>
</dbReference>
<dbReference type="InterPro" id="IPR005754">
    <property type="entry name" value="Sortase"/>
</dbReference>
<organism evidence="2 3">
    <name type="scientific">Aequoribacter fuscus</name>
    <dbReference type="NCBI Taxonomy" id="2518989"/>
    <lineage>
        <taxon>Bacteria</taxon>
        <taxon>Pseudomonadati</taxon>
        <taxon>Pseudomonadota</taxon>
        <taxon>Gammaproteobacteria</taxon>
        <taxon>Cellvibrionales</taxon>
        <taxon>Halieaceae</taxon>
        <taxon>Aequoribacter</taxon>
    </lineage>
</organism>